<dbReference type="AlphaFoldDB" id="A0AAN6N0B6"/>
<feature type="compositionally biased region" description="Polar residues" evidence="1">
    <location>
        <begin position="101"/>
        <end position="112"/>
    </location>
</feature>
<accession>A0AAN6N0B6</accession>
<proteinExistence type="predicted"/>
<organism evidence="2 3">
    <name type="scientific">Diplogelasinospora grovesii</name>
    <dbReference type="NCBI Taxonomy" id="303347"/>
    <lineage>
        <taxon>Eukaryota</taxon>
        <taxon>Fungi</taxon>
        <taxon>Dikarya</taxon>
        <taxon>Ascomycota</taxon>
        <taxon>Pezizomycotina</taxon>
        <taxon>Sordariomycetes</taxon>
        <taxon>Sordariomycetidae</taxon>
        <taxon>Sordariales</taxon>
        <taxon>Diplogelasinosporaceae</taxon>
        <taxon>Diplogelasinospora</taxon>
    </lineage>
</organism>
<dbReference type="Proteomes" id="UP001303473">
    <property type="component" value="Unassembled WGS sequence"/>
</dbReference>
<feature type="region of interest" description="Disordered" evidence="1">
    <location>
        <begin position="53"/>
        <end position="112"/>
    </location>
</feature>
<evidence type="ECO:0000313" key="2">
    <source>
        <dbReference type="EMBL" id="KAK3935513.1"/>
    </source>
</evidence>
<keyword evidence="3" id="KW-1185">Reference proteome</keyword>
<name>A0AAN6N0B6_9PEZI</name>
<evidence type="ECO:0000256" key="1">
    <source>
        <dbReference type="SAM" id="MobiDB-lite"/>
    </source>
</evidence>
<feature type="region of interest" description="Disordered" evidence="1">
    <location>
        <begin position="166"/>
        <end position="233"/>
    </location>
</feature>
<reference evidence="3" key="1">
    <citation type="journal article" date="2023" name="Mol. Phylogenet. Evol.">
        <title>Genome-scale phylogeny and comparative genomics of the fungal order Sordariales.</title>
        <authorList>
            <person name="Hensen N."/>
            <person name="Bonometti L."/>
            <person name="Westerberg I."/>
            <person name="Brannstrom I.O."/>
            <person name="Guillou S."/>
            <person name="Cros-Aarteil S."/>
            <person name="Calhoun S."/>
            <person name="Haridas S."/>
            <person name="Kuo A."/>
            <person name="Mondo S."/>
            <person name="Pangilinan J."/>
            <person name="Riley R."/>
            <person name="LaButti K."/>
            <person name="Andreopoulos B."/>
            <person name="Lipzen A."/>
            <person name="Chen C."/>
            <person name="Yan M."/>
            <person name="Daum C."/>
            <person name="Ng V."/>
            <person name="Clum A."/>
            <person name="Steindorff A."/>
            <person name="Ohm R.A."/>
            <person name="Martin F."/>
            <person name="Silar P."/>
            <person name="Natvig D.O."/>
            <person name="Lalanne C."/>
            <person name="Gautier V."/>
            <person name="Ament-Velasquez S.L."/>
            <person name="Kruys A."/>
            <person name="Hutchinson M.I."/>
            <person name="Powell A.J."/>
            <person name="Barry K."/>
            <person name="Miller A.N."/>
            <person name="Grigoriev I.V."/>
            <person name="Debuchy R."/>
            <person name="Gladieux P."/>
            <person name="Hiltunen Thoren M."/>
            <person name="Johannesson H."/>
        </authorList>
    </citation>
    <scope>NUCLEOTIDE SEQUENCE [LARGE SCALE GENOMIC DNA]</scope>
    <source>
        <strain evidence="3">CBS 340.73</strain>
    </source>
</reference>
<comment type="caution">
    <text evidence="2">The sequence shown here is derived from an EMBL/GenBank/DDBJ whole genome shotgun (WGS) entry which is preliminary data.</text>
</comment>
<feature type="compositionally biased region" description="Acidic residues" evidence="1">
    <location>
        <begin position="58"/>
        <end position="67"/>
    </location>
</feature>
<dbReference type="EMBL" id="MU853920">
    <property type="protein sequence ID" value="KAK3935513.1"/>
    <property type="molecule type" value="Genomic_DNA"/>
</dbReference>
<protein>
    <submittedName>
        <fullName evidence="2">Uncharacterized protein</fullName>
    </submittedName>
</protein>
<evidence type="ECO:0000313" key="3">
    <source>
        <dbReference type="Proteomes" id="UP001303473"/>
    </source>
</evidence>
<sequence length="284" mass="30356">MAQDPLRLFKELISAAASVEILLQPQYSTAVQTLCEKAPTIAQFLAEEIPKHLKEGGERDDDDEEPESSYVRSRKRSRQSDPSYQPPKSVKASFEGLPGSRPSSTVLPGNSSSALIPAHGGSYSAPVLRTSLDDIESDLLPPTNADVAGVDKGIPIQGQPTVVNDGARADAEPPSAIQVSAQAQSGRLAGGQPQAHPPTALAAENTTDEIPSHLPPAAPSLEQERQRTKQDVIRSTTEAQIALPHGLSRSSHAKRFPHEGFKPFAMLGIDRNQDLKIPGAEDVY</sequence>
<feature type="compositionally biased region" description="Basic and acidic residues" evidence="1">
    <location>
        <begin position="222"/>
        <end position="232"/>
    </location>
</feature>
<gene>
    <name evidence="2" type="ORF">QBC46DRAFT_412953</name>
</gene>